<feature type="compositionally biased region" description="Polar residues" evidence="1">
    <location>
        <begin position="1"/>
        <end position="15"/>
    </location>
</feature>
<dbReference type="OrthoDB" id="7537227at2759"/>
<feature type="region of interest" description="Disordered" evidence="1">
    <location>
        <begin position="66"/>
        <end position="88"/>
    </location>
</feature>
<dbReference type="EMBL" id="CACTIH010003638">
    <property type="protein sequence ID" value="CAA2979977.1"/>
    <property type="molecule type" value="Genomic_DNA"/>
</dbReference>
<gene>
    <name evidence="2" type="ORF">OLEA9_A033036</name>
</gene>
<dbReference type="Proteomes" id="UP000594638">
    <property type="component" value="Unassembled WGS sequence"/>
</dbReference>
<reference evidence="2 3" key="1">
    <citation type="submission" date="2019-12" db="EMBL/GenBank/DDBJ databases">
        <authorList>
            <person name="Alioto T."/>
            <person name="Alioto T."/>
            <person name="Gomez Garrido J."/>
        </authorList>
    </citation>
    <scope>NUCLEOTIDE SEQUENCE [LARGE SCALE GENOMIC DNA]</scope>
</reference>
<feature type="non-terminal residue" evidence="2">
    <location>
        <position position="88"/>
    </location>
</feature>
<keyword evidence="3" id="KW-1185">Reference proteome</keyword>
<proteinExistence type="predicted"/>
<evidence type="ECO:0000313" key="2">
    <source>
        <dbReference type="EMBL" id="CAA2979977.1"/>
    </source>
</evidence>
<comment type="caution">
    <text evidence="2">The sequence shown here is derived from an EMBL/GenBank/DDBJ whole genome shotgun (WGS) entry which is preliminary data.</text>
</comment>
<feature type="compositionally biased region" description="Low complexity" evidence="1">
    <location>
        <begin position="66"/>
        <end position="76"/>
    </location>
</feature>
<accession>A0A8S0RJU1</accession>
<organism evidence="2 3">
    <name type="scientific">Olea europaea subsp. europaea</name>
    <dbReference type="NCBI Taxonomy" id="158383"/>
    <lineage>
        <taxon>Eukaryota</taxon>
        <taxon>Viridiplantae</taxon>
        <taxon>Streptophyta</taxon>
        <taxon>Embryophyta</taxon>
        <taxon>Tracheophyta</taxon>
        <taxon>Spermatophyta</taxon>
        <taxon>Magnoliopsida</taxon>
        <taxon>eudicotyledons</taxon>
        <taxon>Gunneridae</taxon>
        <taxon>Pentapetalae</taxon>
        <taxon>asterids</taxon>
        <taxon>lamiids</taxon>
        <taxon>Lamiales</taxon>
        <taxon>Oleaceae</taxon>
        <taxon>Oleeae</taxon>
        <taxon>Olea</taxon>
    </lineage>
</organism>
<name>A0A8S0RJU1_OLEEU</name>
<dbReference type="AlphaFoldDB" id="A0A8S0RJU1"/>
<protein>
    <submittedName>
        <fullName evidence="2">U-box domain-containing 4-like</fullName>
    </submittedName>
</protein>
<evidence type="ECO:0000256" key="1">
    <source>
        <dbReference type="SAM" id="MobiDB-lite"/>
    </source>
</evidence>
<feature type="region of interest" description="Disordered" evidence="1">
    <location>
        <begin position="1"/>
        <end position="21"/>
    </location>
</feature>
<sequence length="88" mass="9842">MRTYYYTPSPSSPKISRSMGRSMRTIHSKHFQTDLSGAFYEKSFNVSENLTDSVIDLRLGELANKSPVDSKASSSSEIDEFLDISQAV</sequence>
<evidence type="ECO:0000313" key="3">
    <source>
        <dbReference type="Proteomes" id="UP000594638"/>
    </source>
</evidence>